<evidence type="ECO:0000313" key="2">
    <source>
        <dbReference type="Proteomes" id="UP000610746"/>
    </source>
</evidence>
<accession>A0A8J8KB87</accession>
<dbReference type="AlphaFoldDB" id="A0A8J8KB87"/>
<reference evidence="1" key="1">
    <citation type="submission" date="2020-05" db="EMBL/GenBank/DDBJ databases">
        <title>Genomic Encyclopedia of Type Strains, Phase IV (KMG-V): Genome sequencing to study the core and pangenomes of soil and plant-associated prokaryotes.</title>
        <authorList>
            <person name="Whitman W."/>
        </authorList>
    </citation>
    <scope>NUCLEOTIDE SEQUENCE</scope>
    <source>
        <strain evidence="1">16F</strain>
    </source>
</reference>
<sequence length="659" mass="74380">MNEPTSDVVQYEPSILGVTDLDDKKNSISSRIKVNADYMSEILERNEQIKNNQIQYIGDIKFKHRESDPCGFSKILIKEGDDEDSVSKGKRIPIIIFDENGNKNQKFTDDTENFYDVVAGESIKKIIITLDNLQNKNVFCNGVMLPEKSKHDIRENVFQMNKVTYPFKNKKGHYVVDRDYSSIDKIDYDYRKSTVESIDISKKQGLILGKDYEFKGENKLQLNLSYIYNKHMLEDSPIRTWGLAIGELAEGIMDQVWMFNYFFLTESKAQTYFVPIGTCRYPNQLAKVRIFPEIKWEVFILIKPKDDSDFYTYSGMPEGNTENKQKINLKHFNKAIKATKTGKIDSPKYGGELHIKCTVDNKLYDLGIALQSNLNKIIEKITTIKDILDSICHRNVATDLQKDAKKVLPKVSKAISSPVFLEFSLPTIRIGGEWKFDVPDVASPEVKCIGSLKIGFEPLIKAKGGIDLLALASKIPPVGAVLTALDYLETALGWVAKKTGVQVSWELIFNLYAKGEVKYSNTIDFLNPKGSSSELKLGIFIGIEFGFTIKATISKVIFVAGDKNGVDGKKIDSTKKVGFEGVLTAEAETGFEGKAIDGFDKQGRYVQFKLDYLGITLKVIGKLTIYNKTGQPGKKGFNIKKNIVDRYDEILKTDKMYVL</sequence>
<protein>
    <submittedName>
        <fullName evidence="1">Uncharacterized protein</fullName>
    </submittedName>
</protein>
<gene>
    <name evidence="1" type="ORF">HNQ03_001382</name>
</gene>
<dbReference type="RefSeq" id="WP_173778928.1">
    <property type="nucleotide sequence ID" value="NZ_JABSNO010000008.1"/>
</dbReference>
<organism evidence="1 2">
    <name type="scientific">Frigoriflavimonas asaccharolytica</name>
    <dbReference type="NCBI Taxonomy" id="2735899"/>
    <lineage>
        <taxon>Bacteria</taxon>
        <taxon>Pseudomonadati</taxon>
        <taxon>Bacteroidota</taxon>
        <taxon>Flavobacteriia</taxon>
        <taxon>Flavobacteriales</taxon>
        <taxon>Weeksellaceae</taxon>
        <taxon>Frigoriflavimonas</taxon>
    </lineage>
</organism>
<keyword evidence="2" id="KW-1185">Reference proteome</keyword>
<dbReference type="EMBL" id="JABSNO010000008">
    <property type="protein sequence ID" value="NRS92314.1"/>
    <property type="molecule type" value="Genomic_DNA"/>
</dbReference>
<proteinExistence type="predicted"/>
<evidence type="ECO:0000313" key="1">
    <source>
        <dbReference type="EMBL" id="NRS92314.1"/>
    </source>
</evidence>
<dbReference type="Proteomes" id="UP000610746">
    <property type="component" value="Unassembled WGS sequence"/>
</dbReference>
<comment type="caution">
    <text evidence="1">The sequence shown here is derived from an EMBL/GenBank/DDBJ whole genome shotgun (WGS) entry which is preliminary data.</text>
</comment>
<name>A0A8J8KB87_9FLAO</name>